<reference evidence="1" key="1">
    <citation type="submission" date="2016-10" db="EMBL/GenBank/DDBJ databases">
        <authorList>
            <person name="Benchimol M."/>
            <person name="Almeida L.G."/>
            <person name="Vasconcelos A.T."/>
            <person name="Perreira-Neves A."/>
            <person name="Rosa I.A."/>
            <person name="Tasca T."/>
            <person name="Bogo M.R."/>
            <person name="de Souza W."/>
        </authorList>
    </citation>
    <scope>NUCLEOTIDE SEQUENCE [LARGE SCALE GENOMIC DNA]</scope>
    <source>
        <strain evidence="1">K</strain>
    </source>
</reference>
<dbReference type="Proteomes" id="UP000179807">
    <property type="component" value="Unassembled WGS sequence"/>
</dbReference>
<keyword evidence="2" id="KW-1185">Reference proteome</keyword>
<sequence length="487" mass="56000">MKDASLSHRFAKVDVPYMAKRKLRNQTKDSALQSILEDRFTFQLYREGESGITDFICSNASELMNFALVKTSPNFVNAFCIASIPTPSFTKSLLETHLINKIAHQVFVRRKIPDLEGSVSRLAQIAQGMLFSLDLSKNYYLDFSNFCLNFVEYSYLTTVSNLFVKMFEENEIISEFQDYILQVNFVQLIVQTYNKLNLKRNNANRYTDLQIACAVSLFKVMEAGVSNQKLRNGFLIEPVFEILTTDNINVINEQMKAIQSFVRYFDGNRLKGYEMLYPNPNPEPAKNPYLIQNQNQSKTPNPIQNQNQFQNQYPGLMDEYPIQSYDAKSIALLKRFEKVAHKYIMKEFRIANLCLENIMLIYEKLIQISHEFVDQFVIARIVANIKKFQHNSIIQTAAGSFIMASLNSFDASQKVLPLIIPTLMEIASSPKLTTAKVNSLFVISRISKVAMLKPEFAIILSSIPNYDLFMMSIFIPYKQKVLALRDE</sequence>
<dbReference type="EMBL" id="MLAK01001058">
    <property type="protein sequence ID" value="OHS98396.1"/>
    <property type="molecule type" value="Genomic_DNA"/>
</dbReference>
<dbReference type="AlphaFoldDB" id="A0A1J4JM99"/>
<dbReference type="RefSeq" id="XP_068351533.1">
    <property type="nucleotide sequence ID" value="XM_068510126.1"/>
</dbReference>
<dbReference type="VEuPathDB" id="TrichDB:TRFO_35208"/>
<comment type="caution">
    <text evidence="1">The sequence shown here is derived from an EMBL/GenBank/DDBJ whole genome shotgun (WGS) entry which is preliminary data.</text>
</comment>
<name>A0A1J4JM99_9EUKA</name>
<organism evidence="1 2">
    <name type="scientific">Tritrichomonas foetus</name>
    <dbReference type="NCBI Taxonomy" id="1144522"/>
    <lineage>
        <taxon>Eukaryota</taxon>
        <taxon>Metamonada</taxon>
        <taxon>Parabasalia</taxon>
        <taxon>Tritrichomonadida</taxon>
        <taxon>Tritrichomonadidae</taxon>
        <taxon>Tritrichomonas</taxon>
    </lineage>
</organism>
<protein>
    <submittedName>
        <fullName evidence="1">Uncharacterized protein</fullName>
    </submittedName>
</protein>
<accession>A0A1J4JM99</accession>
<evidence type="ECO:0000313" key="2">
    <source>
        <dbReference type="Proteomes" id="UP000179807"/>
    </source>
</evidence>
<proteinExistence type="predicted"/>
<gene>
    <name evidence="1" type="ORF">TRFO_35208</name>
</gene>
<dbReference type="GeneID" id="94844830"/>
<evidence type="ECO:0000313" key="1">
    <source>
        <dbReference type="EMBL" id="OHS98396.1"/>
    </source>
</evidence>